<organism evidence="1 2">
    <name type="scientific">Thiocapsa roseopersicina</name>
    <dbReference type="NCBI Taxonomy" id="1058"/>
    <lineage>
        <taxon>Bacteria</taxon>
        <taxon>Pseudomonadati</taxon>
        <taxon>Pseudomonadota</taxon>
        <taxon>Gammaproteobacteria</taxon>
        <taxon>Chromatiales</taxon>
        <taxon>Chromatiaceae</taxon>
        <taxon>Thiocapsa</taxon>
    </lineage>
</organism>
<dbReference type="PANTHER" id="PTHR33747">
    <property type="entry name" value="UPF0225 PROTEIN SCO1677"/>
    <property type="match status" value="1"/>
</dbReference>
<accession>A0A1H3E1T4</accession>
<dbReference type="STRING" id="1058.SAMN05421783_1752"/>
<proteinExistence type="predicted"/>
<reference evidence="2" key="1">
    <citation type="submission" date="2016-10" db="EMBL/GenBank/DDBJ databases">
        <authorList>
            <person name="Varghese N."/>
            <person name="Submissions S."/>
        </authorList>
    </citation>
    <scope>NUCLEOTIDE SEQUENCE [LARGE SCALE GENOMIC DNA]</scope>
    <source>
        <strain evidence="2">DSM 217</strain>
    </source>
</reference>
<evidence type="ECO:0000313" key="2">
    <source>
        <dbReference type="Proteomes" id="UP000198816"/>
    </source>
</evidence>
<gene>
    <name evidence="1" type="ORF">SAMN05421783_1752</name>
</gene>
<dbReference type="PANTHER" id="PTHR33747:SF1">
    <property type="entry name" value="ADENYLATE CYCLASE-ASSOCIATED CAP C-TERMINAL DOMAIN-CONTAINING PROTEIN"/>
    <property type="match status" value="1"/>
</dbReference>
<evidence type="ECO:0000313" key="1">
    <source>
        <dbReference type="EMBL" id="SDX72238.1"/>
    </source>
</evidence>
<dbReference type="InterPro" id="IPR004027">
    <property type="entry name" value="SEC_C_motif"/>
</dbReference>
<name>A0A1H3E1T4_THIRO</name>
<dbReference type="SUPFAM" id="SSF103642">
    <property type="entry name" value="Sec-C motif"/>
    <property type="match status" value="1"/>
</dbReference>
<dbReference type="InterPro" id="IPR010602">
    <property type="entry name" value="DUF1186"/>
</dbReference>
<dbReference type="AlphaFoldDB" id="A0A1H3E1T4"/>
<protein>
    <submittedName>
        <fullName evidence="1">SEC-C motif-containing protein</fullName>
    </submittedName>
</protein>
<dbReference type="Pfam" id="PF06685">
    <property type="entry name" value="DUF1186"/>
    <property type="match status" value="1"/>
</dbReference>
<dbReference type="Gene3D" id="3.10.450.50">
    <property type="match status" value="1"/>
</dbReference>
<dbReference type="EMBL" id="FNNZ01000075">
    <property type="protein sequence ID" value="SDX72238.1"/>
    <property type="molecule type" value="Genomic_DNA"/>
</dbReference>
<sequence length="263" mass="29271">MAQREAMTPLLLECLQATADDPRKVVKVDGAMLHMYAMYLLAQFRERAAYPMLVQLFSTPGEVCFDVAGDLVTEDLDRILAAVCGEDVDPIKGMIENRAVNEYVRSACLRVLVTLVARRELERASVVAYFSSLFNGTLEREPDFLWTSLVTACCDLYPEELLPDIERAFDAGLVDTIFVGRACVARVMSEGKERALRYADRKGPIEDTVSEMSWWASFREDDRKAAHQAPTIAQGARGKAVKVGRNEPCPCGSGQKFKKCCGR</sequence>
<dbReference type="Pfam" id="PF02810">
    <property type="entry name" value="SEC-C"/>
    <property type="match status" value="1"/>
</dbReference>
<keyword evidence="2" id="KW-1185">Reference proteome</keyword>
<dbReference type="Proteomes" id="UP000198816">
    <property type="component" value="Unassembled WGS sequence"/>
</dbReference>